<evidence type="ECO:0000313" key="11">
    <source>
        <dbReference type="EMBL" id="KAF0927032.1"/>
    </source>
</evidence>
<dbReference type="OrthoDB" id="273771at2759"/>
<organism evidence="11 12">
    <name type="scientific">Oryza meyeriana var. granulata</name>
    <dbReference type="NCBI Taxonomy" id="110450"/>
    <lineage>
        <taxon>Eukaryota</taxon>
        <taxon>Viridiplantae</taxon>
        <taxon>Streptophyta</taxon>
        <taxon>Embryophyta</taxon>
        <taxon>Tracheophyta</taxon>
        <taxon>Spermatophyta</taxon>
        <taxon>Magnoliopsida</taxon>
        <taxon>Liliopsida</taxon>
        <taxon>Poales</taxon>
        <taxon>Poaceae</taxon>
        <taxon>BOP clade</taxon>
        <taxon>Oryzoideae</taxon>
        <taxon>Oryzeae</taxon>
        <taxon>Oryzinae</taxon>
        <taxon>Oryza</taxon>
        <taxon>Oryza meyeriana</taxon>
    </lineage>
</organism>
<dbReference type="EMBL" id="SPHZ02000003">
    <property type="protein sequence ID" value="KAF0927032.1"/>
    <property type="molecule type" value="Genomic_DNA"/>
</dbReference>
<keyword evidence="5" id="KW-0833">Ubl conjugation pathway</keyword>
<evidence type="ECO:0000256" key="8">
    <source>
        <dbReference type="ARBA" id="ARBA00084091"/>
    </source>
</evidence>
<reference evidence="11 12" key="1">
    <citation type="submission" date="2019-11" db="EMBL/GenBank/DDBJ databases">
        <title>Whole genome sequence of Oryza granulata.</title>
        <authorList>
            <person name="Li W."/>
        </authorList>
    </citation>
    <scope>NUCLEOTIDE SEQUENCE [LARGE SCALE GENOMIC DNA]</scope>
    <source>
        <strain evidence="12">cv. Menghai</strain>
        <tissue evidence="11">Leaf</tissue>
    </source>
</reference>
<comment type="subcellular location">
    <subcellularLocation>
        <location evidence="1">Nucleus</location>
    </subcellularLocation>
</comment>
<dbReference type="PROSITE" id="PS00678">
    <property type="entry name" value="WD_REPEATS_1"/>
    <property type="match status" value="2"/>
</dbReference>
<evidence type="ECO:0000256" key="4">
    <source>
        <dbReference type="ARBA" id="ARBA00022737"/>
    </source>
</evidence>
<evidence type="ECO:0000256" key="3">
    <source>
        <dbReference type="ARBA" id="ARBA00022679"/>
    </source>
</evidence>
<dbReference type="InterPro" id="IPR036322">
    <property type="entry name" value="WD40_repeat_dom_sf"/>
</dbReference>
<dbReference type="InterPro" id="IPR044630">
    <property type="entry name" value="SPA1/2/3/4"/>
</dbReference>
<evidence type="ECO:0000256" key="6">
    <source>
        <dbReference type="ARBA" id="ARBA00023054"/>
    </source>
</evidence>
<evidence type="ECO:0000256" key="9">
    <source>
        <dbReference type="PROSITE-ProRule" id="PRU00221"/>
    </source>
</evidence>
<dbReference type="InterPro" id="IPR011009">
    <property type="entry name" value="Kinase-like_dom_sf"/>
</dbReference>
<evidence type="ECO:0000256" key="1">
    <source>
        <dbReference type="ARBA" id="ARBA00004123"/>
    </source>
</evidence>
<keyword evidence="2 9" id="KW-0853">WD repeat</keyword>
<dbReference type="GO" id="GO:0009585">
    <property type="term" value="P:red, far-red light phototransduction"/>
    <property type="evidence" value="ECO:0007669"/>
    <property type="project" value="UniProtKB-KW"/>
</dbReference>
<dbReference type="AlphaFoldDB" id="A0A6G1ER33"/>
<dbReference type="Gene3D" id="1.10.510.10">
    <property type="entry name" value="Transferase(Phosphotransferase) domain 1"/>
    <property type="match status" value="1"/>
</dbReference>
<dbReference type="PANTHER" id="PTHR44218:SF6">
    <property type="entry name" value="PROTEIN SUPPRESSOR OF PHYA-105 1"/>
    <property type="match status" value="1"/>
</dbReference>
<dbReference type="GO" id="GO:0005634">
    <property type="term" value="C:nucleus"/>
    <property type="evidence" value="ECO:0007669"/>
    <property type="project" value="UniProtKB-SubCell"/>
</dbReference>
<dbReference type="SUPFAM" id="SSF56112">
    <property type="entry name" value="Protein kinase-like (PK-like)"/>
    <property type="match status" value="1"/>
</dbReference>
<evidence type="ECO:0000256" key="5">
    <source>
        <dbReference type="ARBA" id="ARBA00022786"/>
    </source>
</evidence>
<dbReference type="SMART" id="SM00320">
    <property type="entry name" value="WD40"/>
    <property type="match status" value="7"/>
</dbReference>
<dbReference type="InterPro" id="IPR019775">
    <property type="entry name" value="WD40_repeat_CS"/>
</dbReference>
<dbReference type="SUPFAM" id="SSF50978">
    <property type="entry name" value="WD40 repeat-like"/>
    <property type="match status" value="1"/>
</dbReference>
<dbReference type="Proteomes" id="UP000479710">
    <property type="component" value="Unassembled WGS sequence"/>
</dbReference>
<evidence type="ECO:0000256" key="10">
    <source>
        <dbReference type="SAM" id="MobiDB-lite"/>
    </source>
</evidence>
<keyword evidence="12" id="KW-1185">Reference proteome</keyword>
<sequence length="1145" mass="126668">MAGTHGFRRVGVVEMEAAAAAEVVGAGSGTDGDVQIKGTKENGQPVEQPAASEALEMPSTPLPLPRDIDWSEHFSFFNSVGGFGGSTDGARGLISVGISNSESRPDSVTQTQSCLNNADERVEELTLKNCISTEVQPEVSAGGSTSSGGKPTVMRGLWGNFTRMAWRASDVASREKLAASRGEVTNLRIGDMPSRENLAVSFGNNMISRSNDASSKEMAMNHGDNANNEFNLPFSNQQHFLSSRPNQSEQQRVERENALIVSSFSTRILDQMRSKTVTPSSGVQGFPFKTVLKGKGVVYQGTREETQVQAIARPRVPMDKIRKIPNIPQDSMARVDGTFFGSGGNVLEPQCEGTSLREIIKPARQTMCKFEKMHLFKQILDLVDKSHAQGFTLQHLRPSYFTISSSNQVKYIGSYGTQDLSAPSKLDIATDDIFNRKRCFDPKIESQESNGDNASVIKYQKVGEQGSIAVRRSVNTFWANHRGGNQNEGVDPGALWQGNSSCTGRERFKAAEPFYGSSIPYAQRLSNSGNQQLAFELRMLEESWYRSPEEISQLKGILPSNIYSLGVLLFELFCCCETWEVHCAAMSDLRHRILPPNFLSESPKEAGFCLWLLHPDPCSRPKARDILGCDLINEGRDLSLLDKTPVAVHEEDTESGLLLGFLSQLKEEKEMHTAKLSADLASLETDIAEVERRHSMRVGFSLEDMDVLAGSNDFSGASAYTLGGASLSGLPPSLCRPSIYEERVMRNLEQLENAYYSMRSTIETSEANVIKRSENDALRIRQNFHQLNSDANAINEQADPLGCFFDGLCKYARYSRFEVRGILKNADILNSPNVICSLSFDRDEEYFAAAGVSKKIKIFEFDALLNDRVDIHYPLIEMPSKSKLSCVCWNSYIKNYLASTDYDGTVQLWDASSGQGFTQFTEHRKRAWSVSFSEVDPTKLASGSDDCCVKIWSINQKNCADTIRNVANVCCVQFSPYSSRMLAFGSADYKIYCYDLRNTRIPWCTISGHGKAVSYVRFLDPETLISASTDNTLKIWDLNQTNSSGLSTDACSMTLRGHTNEKNFVGLSVHDGYITCGSENNEVFSYYKTFPMPITSHKFGSIDPITGQETNDDNQQFVSSVCWRGRSNMVVAANSTGSIKVLELV</sequence>
<evidence type="ECO:0000256" key="2">
    <source>
        <dbReference type="ARBA" id="ARBA00022574"/>
    </source>
</evidence>
<evidence type="ECO:0000256" key="7">
    <source>
        <dbReference type="ARBA" id="ARBA00023242"/>
    </source>
</evidence>
<feature type="repeat" description="WD" evidence="9">
    <location>
        <begin position="1006"/>
        <end position="1046"/>
    </location>
</feature>
<dbReference type="InterPro" id="IPR020472">
    <property type="entry name" value="WD40_PAC1"/>
</dbReference>
<keyword evidence="6" id="KW-0175">Coiled coil</keyword>
<feature type="repeat" description="WD" evidence="9">
    <location>
        <begin position="920"/>
        <end position="962"/>
    </location>
</feature>
<feature type="region of interest" description="Disordered" evidence="10">
    <location>
        <begin position="27"/>
        <end position="50"/>
    </location>
</feature>
<accession>A0A6G1ER33</accession>
<evidence type="ECO:0000313" key="12">
    <source>
        <dbReference type="Proteomes" id="UP000479710"/>
    </source>
</evidence>
<dbReference type="GO" id="GO:0042802">
    <property type="term" value="F:identical protein binding"/>
    <property type="evidence" value="ECO:0007669"/>
    <property type="project" value="UniProtKB-ARBA"/>
</dbReference>
<dbReference type="FunFam" id="2.130.10.10:FF:000090">
    <property type="entry name" value="E3 ubiquitin-protein ligase RFWD2 isoform X1"/>
    <property type="match status" value="1"/>
</dbReference>
<feature type="repeat" description="WD" evidence="9">
    <location>
        <begin position="895"/>
        <end position="919"/>
    </location>
</feature>
<dbReference type="InterPro" id="IPR001680">
    <property type="entry name" value="WD40_rpt"/>
</dbReference>
<keyword evidence="8" id="KW-0607">Phytochrome signaling pathway</keyword>
<keyword evidence="3" id="KW-0808">Transferase</keyword>
<dbReference type="PROSITE" id="PS50082">
    <property type="entry name" value="WD_REPEATS_2"/>
    <property type="match status" value="3"/>
</dbReference>
<name>A0A6G1ER33_9ORYZ</name>
<comment type="caution">
    <text evidence="11">The sequence shown here is derived from an EMBL/GenBank/DDBJ whole genome shotgun (WGS) entry which is preliminary data.</text>
</comment>
<dbReference type="GO" id="GO:0016740">
    <property type="term" value="F:transferase activity"/>
    <property type="evidence" value="ECO:0007669"/>
    <property type="project" value="UniProtKB-KW"/>
</dbReference>
<gene>
    <name evidence="11" type="ORF">E2562_029255</name>
</gene>
<dbReference type="GO" id="GO:0009640">
    <property type="term" value="P:photomorphogenesis"/>
    <property type="evidence" value="ECO:0007669"/>
    <property type="project" value="InterPro"/>
</dbReference>
<proteinExistence type="predicted"/>
<dbReference type="Gene3D" id="2.130.10.10">
    <property type="entry name" value="YVTN repeat-like/Quinoprotein amine dehydrogenase"/>
    <property type="match status" value="1"/>
</dbReference>
<keyword evidence="7" id="KW-0539">Nucleus</keyword>
<dbReference type="Pfam" id="PF00400">
    <property type="entry name" value="WD40"/>
    <property type="match status" value="3"/>
</dbReference>
<keyword evidence="4" id="KW-0677">Repeat</keyword>
<dbReference type="PANTHER" id="PTHR44218">
    <property type="entry name" value="PROTEIN SPA1-RELATED 2"/>
    <property type="match status" value="1"/>
</dbReference>
<dbReference type="PRINTS" id="PR00320">
    <property type="entry name" value="GPROTEINBRPT"/>
</dbReference>
<dbReference type="PROSITE" id="PS50294">
    <property type="entry name" value="WD_REPEATS_REGION"/>
    <property type="match status" value="1"/>
</dbReference>
<protein>
    <submittedName>
        <fullName evidence="11">Uncharacterized protein</fullName>
    </submittedName>
</protein>
<dbReference type="InterPro" id="IPR015943">
    <property type="entry name" value="WD40/YVTN_repeat-like_dom_sf"/>
</dbReference>